<reference evidence="1 2" key="1">
    <citation type="journal article" date="2018" name="Environ. Microbiol.">
        <title>Novel phage-host interactions and evolution as revealed by a cyanomyovirus isolated from an estuarine environment.</title>
        <authorList>
            <person name="Xu Y."/>
            <person name="Zhang R."/>
            <person name="Wang N."/>
            <person name="Cai L."/>
            <person name="Tong Y."/>
            <person name="Sun Q."/>
            <person name="Chen F."/>
            <person name="Jiao N."/>
        </authorList>
    </citation>
    <scope>NUCLEOTIDE SEQUENCE [LARGE SCALE GENOMIC DNA]</scope>
</reference>
<dbReference type="EMBL" id="MG450654">
    <property type="protein sequence ID" value="ATW62698.1"/>
    <property type="molecule type" value="Genomic_DNA"/>
</dbReference>
<keyword evidence="2" id="KW-1185">Reference proteome</keyword>
<evidence type="ECO:0000313" key="1">
    <source>
        <dbReference type="EMBL" id="ATW62698.1"/>
    </source>
</evidence>
<gene>
    <name evidence="1" type="ORF">SCBWM1_gp14</name>
</gene>
<organism evidence="1 2">
    <name type="scientific">Synechococcus phage S-CBWM1</name>
    <dbReference type="NCBI Taxonomy" id="2053653"/>
    <lineage>
        <taxon>Viruses</taxon>
        <taxon>Duplodnaviria</taxon>
        <taxon>Heunggongvirae</taxon>
        <taxon>Uroviricota</taxon>
        <taxon>Caudoviricetes</taxon>
        <taxon>Aokuangvirus</taxon>
        <taxon>Aokuangvirus SCBWM1</taxon>
    </lineage>
</organism>
<protein>
    <submittedName>
        <fullName evidence="1">Uncharacterized protein</fullName>
    </submittedName>
</protein>
<dbReference type="Proteomes" id="UP000274731">
    <property type="component" value="Segment"/>
</dbReference>
<sequence>MIETPLTINDLACAAQSIQARLRANGYEERDPEKLNDQLLSLYLDMSDGVEVDQIVSLWWRIEKNFGRVS</sequence>
<evidence type="ECO:0000313" key="2">
    <source>
        <dbReference type="Proteomes" id="UP000274731"/>
    </source>
</evidence>
<proteinExistence type="predicted"/>
<name>A0A3G1L3D1_9CAUD</name>
<accession>A0A3G1L3D1</accession>